<dbReference type="FunFam" id="1.10.1070.11:FF:000016">
    <property type="entry name" value="PIK1p Phosphatidylinositol 4-kinase"/>
    <property type="match status" value="1"/>
</dbReference>
<keyword evidence="8" id="KW-1185">Reference proteome</keyword>
<dbReference type="PROSITE" id="PS00916">
    <property type="entry name" value="PI3_4_KINASE_2"/>
    <property type="match status" value="1"/>
</dbReference>
<dbReference type="InterPro" id="IPR015433">
    <property type="entry name" value="PI3/4_kinase"/>
</dbReference>
<dbReference type="Gene3D" id="3.30.1010.10">
    <property type="entry name" value="Phosphatidylinositol 3-kinase Catalytic Subunit, Chain A, domain 4"/>
    <property type="match status" value="1"/>
</dbReference>
<dbReference type="GO" id="GO:0004430">
    <property type="term" value="F:1-phosphatidylinositol 4-kinase activity"/>
    <property type="evidence" value="ECO:0007669"/>
    <property type="project" value="UniProtKB-EC"/>
</dbReference>
<evidence type="ECO:0000256" key="3">
    <source>
        <dbReference type="ARBA" id="ARBA00022679"/>
    </source>
</evidence>
<accession>A0A6S7FS38</accession>
<dbReference type="SMART" id="SM00146">
    <property type="entry name" value="PI3Kc"/>
    <property type="match status" value="1"/>
</dbReference>
<evidence type="ECO:0000259" key="6">
    <source>
        <dbReference type="PROSITE" id="PS50290"/>
    </source>
</evidence>
<feature type="non-terminal residue" evidence="7">
    <location>
        <position position="1"/>
    </location>
</feature>
<feature type="compositionally biased region" description="Polar residues" evidence="5">
    <location>
        <begin position="185"/>
        <end position="203"/>
    </location>
</feature>
<dbReference type="Gene3D" id="1.10.1070.11">
    <property type="entry name" value="Phosphatidylinositol 3-/4-kinase, catalytic domain"/>
    <property type="match status" value="1"/>
</dbReference>
<gene>
    <name evidence="7" type="ORF">PACLA_8A003916</name>
</gene>
<feature type="compositionally biased region" description="Polar residues" evidence="5">
    <location>
        <begin position="1"/>
        <end position="16"/>
    </location>
</feature>
<reference evidence="7" key="1">
    <citation type="submission" date="2020-04" db="EMBL/GenBank/DDBJ databases">
        <authorList>
            <person name="Alioto T."/>
            <person name="Alioto T."/>
            <person name="Gomez Garrido J."/>
        </authorList>
    </citation>
    <scope>NUCLEOTIDE SEQUENCE</scope>
    <source>
        <strain evidence="7">A484AB</strain>
    </source>
</reference>
<comment type="caution">
    <text evidence="7">The sequence shown here is derived from an EMBL/GenBank/DDBJ whole genome shotgun (WGS) entry which is preliminary data.</text>
</comment>
<dbReference type="CDD" id="cd05168">
    <property type="entry name" value="PI4Kc_III_beta"/>
    <property type="match status" value="1"/>
</dbReference>
<evidence type="ECO:0000313" key="7">
    <source>
        <dbReference type="EMBL" id="CAB3982754.1"/>
    </source>
</evidence>
<dbReference type="InterPro" id="IPR057754">
    <property type="entry name" value="PI4-kinase_beta/PIK1_cat"/>
</dbReference>
<dbReference type="GO" id="GO:0048015">
    <property type="term" value="P:phosphatidylinositol-mediated signaling"/>
    <property type="evidence" value="ECO:0007669"/>
    <property type="project" value="TreeGrafter"/>
</dbReference>
<evidence type="ECO:0000256" key="1">
    <source>
        <dbReference type="ARBA" id="ARBA00001686"/>
    </source>
</evidence>
<keyword evidence="3" id="KW-0808">Transferase</keyword>
<dbReference type="AlphaFoldDB" id="A0A6S7FS38"/>
<dbReference type="OrthoDB" id="10264149at2759"/>
<feature type="region of interest" description="Disordered" evidence="5">
    <location>
        <begin position="184"/>
        <end position="212"/>
    </location>
</feature>
<comment type="catalytic activity">
    <reaction evidence="1">
        <text>a 1,2-diacyl-sn-glycero-3-phospho-(1D-myo-inositol) + ATP = a 1,2-diacyl-sn-glycero-3-phospho-(1D-myo-inositol 4-phosphate) + ADP + H(+)</text>
        <dbReference type="Rhea" id="RHEA:19877"/>
        <dbReference type="ChEBI" id="CHEBI:15378"/>
        <dbReference type="ChEBI" id="CHEBI:30616"/>
        <dbReference type="ChEBI" id="CHEBI:57880"/>
        <dbReference type="ChEBI" id="CHEBI:58178"/>
        <dbReference type="ChEBI" id="CHEBI:456216"/>
        <dbReference type="EC" id="2.7.1.67"/>
    </reaction>
</comment>
<dbReference type="PROSITE" id="PS00915">
    <property type="entry name" value="PI3_4_KINASE_1"/>
    <property type="match status" value="1"/>
</dbReference>
<dbReference type="Pfam" id="PF00454">
    <property type="entry name" value="PI3_PI4_kinase"/>
    <property type="match status" value="1"/>
</dbReference>
<dbReference type="InterPro" id="IPR011009">
    <property type="entry name" value="Kinase-like_dom_sf"/>
</dbReference>
<dbReference type="GO" id="GO:0005737">
    <property type="term" value="C:cytoplasm"/>
    <property type="evidence" value="ECO:0007669"/>
    <property type="project" value="TreeGrafter"/>
</dbReference>
<dbReference type="SUPFAM" id="SSF56112">
    <property type="entry name" value="Protein kinase-like (PK-like)"/>
    <property type="match status" value="1"/>
</dbReference>
<dbReference type="PANTHER" id="PTHR10048:SF22">
    <property type="entry name" value="PHOSPHATIDYLINOSITOL 4-KINASE BETA"/>
    <property type="match status" value="1"/>
</dbReference>
<evidence type="ECO:0000313" key="8">
    <source>
        <dbReference type="Proteomes" id="UP001152795"/>
    </source>
</evidence>
<dbReference type="PANTHER" id="PTHR10048">
    <property type="entry name" value="PHOSPHATIDYLINOSITOL KINASE"/>
    <property type="match status" value="1"/>
</dbReference>
<dbReference type="EMBL" id="CACRXK020000538">
    <property type="protein sequence ID" value="CAB3982754.1"/>
    <property type="molecule type" value="Genomic_DNA"/>
</dbReference>
<dbReference type="Proteomes" id="UP001152795">
    <property type="component" value="Unassembled WGS sequence"/>
</dbReference>
<proteinExistence type="predicted"/>
<sequence>LSTAHSVNGHLSSASSGHKKVSHQRSRSDATAAIVTSNVFQGTTPFNSSAGDLRYGHAFDSYCSKHTHFLPSNSASTTVLEQLARMHSECDCQGPRLIAQREFVCALVAIGEKLRGLATKDLKVSALYAELSLLNLNLPARVFLPIFPIPFKHHVVRIPHTVAAVLNSKDKAPYLIYVEVLESASPDSSPNPSKRLDSTSLRQTRSEESLPTFCRSRSSSVKFNVNGDSDEDIWSGVVEEHTTENGPKSDETDSVYIAAGDVRKRLSQQLTAPRKTRFNKDPDDPSASVLKEPFAEKEARIKANSPYGHLPNWNILLNTLSIFCPLAIIVKVGDDLRQELLAYQLLRQFQTLWAEEKVPLWLKPYAVVVTSNESGFIEPIVDAVSLHQIKKHSQMSLLNYFIKEYGDVNSEEFLSAQENFVQSCAAYCLICYILQVKDRHNGNILLDAEGHIIHIDFGFILSSSPGSNFGFESSPFKLTHEFVEVMGGVDSDMYNFFKILMLRGFLVARKNMDKCLELAEIMQTGSQLPCFVRGSSTVRAMRERFHLNLTEEQLSELIDRMVETSMNSITTKIYDGYQYFTNGIL</sequence>
<feature type="region of interest" description="Disordered" evidence="5">
    <location>
        <begin position="1"/>
        <end position="27"/>
    </location>
</feature>
<protein>
    <recommendedName>
        <fullName evidence="2">1-phosphatidylinositol 4-kinase</fullName>
        <ecNumber evidence="2">2.7.1.67</ecNumber>
    </recommendedName>
</protein>
<dbReference type="InterPro" id="IPR018936">
    <property type="entry name" value="PI3/4_kinase_CS"/>
</dbReference>
<organism evidence="7 8">
    <name type="scientific">Paramuricea clavata</name>
    <name type="common">Red gorgonian</name>
    <name type="synonym">Violescent sea-whip</name>
    <dbReference type="NCBI Taxonomy" id="317549"/>
    <lineage>
        <taxon>Eukaryota</taxon>
        <taxon>Metazoa</taxon>
        <taxon>Cnidaria</taxon>
        <taxon>Anthozoa</taxon>
        <taxon>Octocorallia</taxon>
        <taxon>Malacalcyonacea</taxon>
        <taxon>Plexauridae</taxon>
        <taxon>Paramuricea</taxon>
    </lineage>
</organism>
<dbReference type="GO" id="GO:0016020">
    <property type="term" value="C:membrane"/>
    <property type="evidence" value="ECO:0007669"/>
    <property type="project" value="TreeGrafter"/>
</dbReference>
<dbReference type="InterPro" id="IPR036940">
    <property type="entry name" value="PI3/4_kinase_cat_sf"/>
</dbReference>
<dbReference type="InterPro" id="IPR000403">
    <property type="entry name" value="PI3/4_kinase_cat_dom"/>
</dbReference>
<evidence type="ECO:0000256" key="4">
    <source>
        <dbReference type="ARBA" id="ARBA00022777"/>
    </source>
</evidence>
<name>A0A6S7FS38_PARCT</name>
<evidence type="ECO:0000256" key="2">
    <source>
        <dbReference type="ARBA" id="ARBA00012169"/>
    </source>
</evidence>
<keyword evidence="4" id="KW-0418">Kinase</keyword>
<dbReference type="PROSITE" id="PS50290">
    <property type="entry name" value="PI3_4_KINASE_3"/>
    <property type="match status" value="1"/>
</dbReference>
<evidence type="ECO:0000256" key="5">
    <source>
        <dbReference type="SAM" id="MobiDB-lite"/>
    </source>
</evidence>
<dbReference type="EC" id="2.7.1.67" evidence="2"/>
<feature type="domain" description="PI3K/PI4K catalytic" evidence="6">
    <location>
        <begin position="295"/>
        <end position="570"/>
    </location>
</feature>
<dbReference type="GO" id="GO:0046854">
    <property type="term" value="P:phosphatidylinositol phosphate biosynthetic process"/>
    <property type="evidence" value="ECO:0007669"/>
    <property type="project" value="InterPro"/>
</dbReference>